<dbReference type="InterPro" id="IPR025295">
    <property type="entry name" value="eCIS_core_dom"/>
</dbReference>
<keyword evidence="4" id="KW-1185">Reference proteome</keyword>
<dbReference type="EMBL" id="BOPG01000064">
    <property type="protein sequence ID" value="GIJ61269.1"/>
    <property type="molecule type" value="Genomic_DNA"/>
</dbReference>
<proteinExistence type="predicted"/>
<dbReference type="AlphaFoldDB" id="A0A8J4E4N0"/>
<feature type="compositionally biased region" description="Basic and acidic residues" evidence="1">
    <location>
        <begin position="1"/>
        <end position="11"/>
    </location>
</feature>
<evidence type="ECO:0000259" key="2">
    <source>
        <dbReference type="Pfam" id="PF13699"/>
    </source>
</evidence>
<accession>A0A8J4E4N0</accession>
<comment type="caution">
    <text evidence="3">The sequence shown here is derived from an EMBL/GenBank/DDBJ whole genome shotgun (WGS) entry which is preliminary data.</text>
</comment>
<feature type="domain" description="eCIS core" evidence="2">
    <location>
        <begin position="50"/>
        <end position="126"/>
    </location>
</feature>
<dbReference type="RefSeq" id="WP_204006089.1">
    <property type="nucleotide sequence ID" value="NZ_BOPG01000064.1"/>
</dbReference>
<feature type="region of interest" description="Disordered" evidence="1">
    <location>
        <begin position="1"/>
        <end position="32"/>
    </location>
</feature>
<name>A0A8J4E4N0_9ACTN</name>
<reference evidence="3" key="1">
    <citation type="submission" date="2021-01" db="EMBL/GenBank/DDBJ databases">
        <title>Whole genome shotgun sequence of Virgisporangium aurantiacum NBRC 16421.</title>
        <authorList>
            <person name="Komaki H."/>
            <person name="Tamura T."/>
        </authorList>
    </citation>
    <scope>NUCLEOTIDE SEQUENCE</scope>
    <source>
        <strain evidence="3">NBRC 16421</strain>
    </source>
</reference>
<dbReference type="Pfam" id="PF13699">
    <property type="entry name" value="eCIS_core"/>
    <property type="match status" value="1"/>
</dbReference>
<evidence type="ECO:0000313" key="3">
    <source>
        <dbReference type="EMBL" id="GIJ61269.1"/>
    </source>
</evidence>
<gene>
    <name evidence="3" type="ORF">Vau01_087850</name>
</gene>
<evidence type="ECO:0000256" key="1">
    <source>
        <dbReference type="SAM" id="MobiDB-lite"/>
    </source>
</evidence>
<protein>
    <recommendedName>
        <fullName evidence="2">eCIS core domain-containing protein</fullName>
    </recommendedName>
</protein>
<sequence length="1098" mass="116662">MDRVPAERDNAPQHVPSSAGPALSPHPGAGVSNRAVAGALESAQRGQGEPLPADLAAGLSAALGADLSPVRVHRSEASAGAASALGAKAFTVNSDIHFGAGQYEPDTAAGRQVVAHEAAHTVQQGGVGRADPAALAVSSPSDRAEVEAGAFARLGPTAAPVRSRTNAPVVHRDPLTSPDDVSHQPQHENTQVAVWDSTIASEVSTTTMVGGLFNMALGITGLPGREMGHYSTEEAAVAAIRSFGGVGAVFLENGRYVAYNAEDNSWVYSFTYDNVRWVAGKPWTAVRFTSDARVVVTQDGVALRREMYTTEDEAENRLADQALMPGGANPFQGYLDVHGDFNALGEQRFLTAFAAAMRDNGLSVLARSRVLVEQEIERRAPGAAGISADEIALMRHTVEYLAGIDEEMDAIPKSLPWPDEMDEFLANKERFDALADRRRVVLARYPMLARVDAREFARLSPEEQNRELHADAIEVLADVDETRDNVIDGDLDLWTLRPVVESTLAGLGITDPDRRGWAMAKHEAEVAEDRNISIAMTVFSIGFGLAAAVVGGPAGVALAAGALGIGAADAMMATEKYFVESAAGNTALDPSQSIVPPDLAGHWGWLVVAWLGVVADAADVLRAVRAVKASGAVGDGISALSRGDRALATRLRVAAGDIADDEIISEATRAAVGRQVGADIEIDPALGTEIQVHYTPGPRGEIVFGGIRCGATANVLEILAHAEVVRLLRRYEGLTGQVRRLWDAMLSLGGPNPARPFPPGSMAFESWLEMQKLPEILEIRRAALGQAIGRDGEELLRRDVEFLEAEYRRHAEVVDQMIIERGANFVARAEERTAEAVAAGMPALDGHPLIADASKYYYRSNPGGSPPYVLCRISTESTPARTLVPDGGGWRIAEGALSRGEQATAMVAGWPAHAQTAFDAVKAAHAGQRVVPLQGLATVGKTIGDLPPPGLFDRLRVILVEAYTRAGDPDALGKATEAARAVVEHKIVVVRGTDQLRAFNYRLNFTGSADEIASTDLHHIIPLQLGGDHRRLVAVQRDLHDRLHDLIDELQLGDGTLAPNSIRSSGDLIFAEGAAVLRADGSVQLARLNPDGTYTLVP</sequence>
<organism evidence="3 4">
    <name type="scientific">Virgisporangium aurantiacum</name>
    <dbReference type="NCBI Taxonomy" id="175570"/>
    <lineage>
        <taxon>Bacteria</taxon>
        <taxon>Bacillati</taxon>
        <taxon>Actinomycetota</taxon>
        <taxon>Actinomycetes</taxon>
        <taxon>Micromonosporales</taxon>
        <taxon>Micromonosporaceae</taxon>
        <taxon>Virgisporangium</taxon>
    </lineage>
</organism>
<dbReference type="Proteomes" id="UP000612585">
    <property type="component" value="Unassembled WGS sequence"/>
</dbReference>
<evidence type="ECO:0000313" key="4">
    <source>
        <dbReference type="Proteomes" id="UP000612585"/>
    </source>
</evidence>